<dbReference type="InterPro" id="IPR001138">
    <property type="entry name" value="Zn2Cys6_DnaBD"/>
</dbReference>
<keyword evidence="11" id="KW-1185">Reference proteome</keyword>
<dbReference type="CDD" id="cd12148">
    <property type="entry name" value="fungal_TF_MHR"/>
    <property type="match status" value="1"/>
</dbReference>
<feature type="compositionally biased region" description="Polar residues" evidence="8">
    <location>
        <begin position="107"/>
        <end position="117"/>
    </location>
</feature>
<dbReference type="CDD" id="cd00067">
    <property type="entry name" value="GAL4"/>
    <property type="match status" value="1"/>
</dbReference>
<dbReference type="PROSITE" id="PS00463">
    <property type="entry name" value="ZN2_CY6_FUNGAL_1"/>
    <property type="match status" value="1"/>
</dbReference>
<dbReference type="PANTHER" id="PTHR31313:SF86">
    <property type="entry name" value="ZN(2)-C6 FUNGAL-TYPE DOMAIN-CONTAINING PROTEIN"/>
    <property type="match status" value="1"/>
</dbReference>
<dbReference type="GO" id="GO:0003677">
    <property type="term" value="F:DNA binding"/>
    <property type="evidence" value="ECO:0007669"/>
    <property type="project" value="UniProtKB-KW"/>
</dbReference>
<sequence length="748" mass="83174">MDGSLPTTTRKGTPRQRVSKACSFCRHRKIRCNNERPRCSNCKTYGTVCDFSSPGQSARNGPSRPRATQSSRANSRPISEPSGTSAPGRTPDEIDPQLNNDLPEEANPQNPDSSFQERSVSRIIFSDDGGSSYHGQTSALFEDNPYDRRKSKVAPVPRQWVQKGLMAEAALQRQMEIINYKNGVLDFDGVEPELGMHLLDLHWNRQHHSFLITYRPAFMRDMACNGPYFSKILLNAIYYGSSKFSTRLEVRRVPGDVRTAGWKFRQRVRELLGNALDGSEITTIQALLVMANSLFALGDERSAAWLYSGLAFRMIIDLGMHAEAPALSSVRKLSDEDLEIRRRVFWGAYVVDKIMSLYQGRPVSLQEADTNVPISFLDEFEEHENWIPFAYTSDSKSNYEGSPAYSVSTFTALCSLSVIMNKILNSIYAERIFDRSSNDLAQILDDLHSKLESWYASLAPHLKFDPIKQTSITPPPHTLSLMAVYNVLLILLHRPFVADGHLYNNARSIPVNSLLTCANAATQIVGLLRAYDKAYSVLRAPYLISYATYVSATIHVRIAAKRNAASDAHKSLGACLAVLGQNQETNFAARRAKAIVEGLISRLNVQLPDPPYELHLPQDDIEVPSDNASATNPVQVAAVEELRPDGFSPGLDIDAVIQSFAPGREAGNGQFNPPENSQRFSESNLNRPLMFGDNPPGYSSQGLFQGNANQNNEIWYDPFMMSANQVDDVLFGFNGAMLDEFSFTGLGQ</sequence>
<feature type="compositionally biased region" description="Polar residues" evidence="8">
    <location>
        <begin position="1"/>
        <end position="11"/>
    </location>
</feature>
<evidence type="ECO:0000313" key="11">
    <source>
        <dbReference type="Proteomes" id="UP000053328"/>
    </source>
</evidence>
<organism evidence="10 11">
    <name type="scientific">Exophiala spinifera</name>
    <dbReference type="NCBI Taxonomy" id="91928"/>
    <lineage>
        <taxon>Eukaryota</taxon>
        <taxon>Fungi</taxon>
        <taxon>Dikarya</taxon>
        <taxon>Ascomycota</taxon>
        <taxon>Pezizomycotina</taxon>
        <taxon>Eurotiomycetes</taxon>
        <taxon>Chaetothyriomycetidae</taxon>
        <taxon>Chaetothyriales</taxon>
        <taxon>Herpotrichiellaceae</taxon>
        <taxon>Exophiala</taxon>
    </lineage>
</organism>
<name>A0A0D2B3Y4_9EURO</name>
<keyword evidence="2" id="KW-0479">Metal-binding</keyword>
<dbReference type="PROSITE" id="PS50048">
    <property type="entry name" value="ZN2_CY6_FUNGAL_2"/>
    <property type="match status" value="1"/>
</dbReference>
<dbReference type="GeneID" id="27335666"/>
<evidence type="ECO:0000256" key="2">
    <source>
        <dbReference type="ARBA" id="ARBA00022723"/>
    </source>
</evidence>
<feature type="region of interest" description="Disordered" evidence="8">
    <location>
        <begin position="51"/>
        <end position="117"/>
    </location>
</feature>
<feature type="region of interest" description="Disordered" evidence="8">
    <location>
        <begin position="664"/>
        <end position="698"/>
    </location>
</feature>
<proteinExistence type="predicted"/>
<dbReference type="InterPro" id="IPR007219">
    <property type="entry name" value="XnlR_reg_dom"/>
</dbReference>
<dbReference type="SMART" id="SM00066">
    <property type="entry name" value="GAL4"/>
    <property type="match status" value="1"/>
</dbReference>
<keyword evidence="6" id="KW-0804">Transcription</keyword>
<dbReference type="GO" id="GO:0006351">
    <property type="term" value="P:DNA-templated transcription"/>
    <property type="evidence" value="ECO:0007669"/>
    <property type="project" value="InterPro"/>
</dbReference>
<dbReference type="SUPFAM" id="SSF57701">
    <property type="entry name" value="Zn2/Cys6 DNA-binding domain"/>
    <property type="match status" value="1"/>
</dbReference>
<evidence type="ECO:0000256" key="8">
    <source>
        <dbReference type="SAM" id="MobiDB-lite"/>
    </source>
</evidence>
<protein>
    <recommendedName>
        <fullName evidence="9">Zn(2)-C6 fungal-type domain-containing protein</fullName>
    </recommendedName>
</protein>
<evidence type="ECO:0000256" key="3">
    <source>
        <dbReference type="ARBA" id="ARBA00022833"/>
    </source>
</evidence>
<reference evidence="10 11" key="1">
    <citation type="submission" date="2015-01" db="EMBL/GenBank/DDBJ databases">
        <title>The Genome Sequence of Exophiala spinifera CBS89968.</title>
        <authorList>
            <consortium name="The Broad Institute Genomics Platform"/>
            <person name="Cuomo C."/>
            <person name="de Hoog S."/>
            <person name="Gorbushina A."/>
            <person name="Stielow B."/>
            <person name="Teixiera M."/>
            <person name="Abouelleil A."/>
            <person name="Chapman S.B."/>
            <person name="Priest M."/>
            <person name="Young S.K."/>
            <person name="Wortman J."/>
            <person name="Nusbaum C."/>
            <person name="Birren B."/>
        </authorList>
    </citation>
    <scope>NUCLEOTIDE SEQUENCE [LARGE SCALE GENOMIC DNA]</scope>
    <source>
        <strain evidence="10 11">CBS 89968</strain>
    </source>
</reference>
<evidence type="ECO:0000256" key="6">
    <source>
        <dbReference type="ARBA" id="ARBA00023163"/>
    </source>
</evidence>
<dbReference type="InterPro" id="IPR051615">
    <property type="entry name" value="Transcr_Regulatory_Elem"/>
</dbReference>
<feature type="compositionally biased region" description="Polar residues" evidence="8">
    <location>
        <begin position="669"/>
        <end position="686"/>
    </location>
</feature>
<evidence type="ECO:0000256" key="4">
    <source>
        <dbReference type="ARBA" id="ARBA00023015"/>
    </source>
</evidence>
<dbReference type="HOGENOM" id="CLU_007003_3_1_1"/>
<dbReference type="OrthoDB" id="4161332at2759"/>
<dbReference type="PANTHER" id="PTHR31313">
    <property type="entry name" value="TY1 ENHANCER ACTIVATOR"/>
    <property type="match status" value="1"/>
</dbReference>
<keyword evidence="5" id="KW-0238">DNA-binding</keyword>
<evidence type="ECO:0000256" key="7">
    <source>
        <dbReference type="ARBA" id="ARBA00023242"/>
    </source>
</evidence>
<dbReference type="Pfam" id="PF00172">
    <property type="entry name" value="Zn_clus"/>
    <property type="match status" value="1"/>
</dbReference>
<feature type="compositionally biased region" description="Polar residues" evidence="8">
    <location>
        <begin position="53"/>
        <end position="87"/>
    </location>
</feature>
<dbReference type="EMBL" id="KN847497">
    <property type="protein sequence ID" value="KIW13395.1"/>
    <property type="molecule type" value="Genomic_DNA"/>
</dbReference>
<keyword evidence="3" id="KW-0862">Zinc</keyword>
<dbReference type="InterPro" id="IPR036864">
    <property type="entry name" value="Zn2-C6_fun-type_DNA-bd_sf"/>
</dbReference>
<dbReference type="VEuPathDB" id="FungiDB:PV08_08583"/>
<comment type="subcellular location">
    <subcellularLocation>
        <location evidence="1">Nucleus</location>
    </subcellularLocation>
</comment>
<dbReference type="RefSeq" id="XP_016233611.1">
    <property type="nucleotide sequence ID" value="XM_016382908.1"/>
</dbReference>
<dbReference type="Gene3D" id="4.10.240.10">
    <property type="entry name" value="Zn(2)-C6 fungal-type DNA-binding domain"/>
    <property type="match status" value="1"/>
</dbReference>
<dbReference type="GO" id="GO:0008270">
    <property type="term" value="F:zinc ion binding"/>
    <property type="evidence" value="ECO:0007669"/>
    <property type="project" value="InterPro"/>
</dbReference>
<feature type="region of interest" description="Disordered" evidence="8">
    <location>
        <begin position="1"/>
        <end position="20"/>
    </location>
</feature>
<accession>A0A0D2B3Y4</accession>
<evidence type="ECO:0000256" key="1">
    <source>
        <dbReference type="ARBA" id="ARBA00004123"/>
    </source>
</evidence>
<feature type="domain" description="Zn(2)-C6 fungal-type" evidence="9">
    <location>
        <begin position="21"/>
        <end position="51"/>
    </location>
</feature>
<dbReference type="Pfam" id="PF04082">
    <property type="entry name" value="Fungal_trans"/>
    <property type="match status" value="1"/>
</dbReference>
<evidence type="ECO:0000259" key="9">
    <source>
        <dbReference type="PROSITE" id="PS50048"/>
    </source>
</evidence>
<dbReference type="GO" id="GO:0005634">
    <property type="term" value="C:nucleus"/>
    <property type="evidence" value="ECO:0007669"/>
    <property type="project" value="UniProtKB-SubCell"/>
</dbReference>
<evidence type="ECO:0000256" key="5">
    <source>
        <dbReference type="ARBA" id="ARBA00023125"/>
    </source>
</evidence>
<evidence type="ECO:0000313" key="10">
    <source>
        <dbReference type="EMBL" id="KIW13395.1"/>
    </source>
</evidence>
<dbReference type="STRING" id="91928.A0A0D2B3Y4"/>
<dbReference type="GO" id="GO:0000981">
    <property type="term" value="F:DNA-binding transcription factor activity, RNA polymerase II-specific"/>
    <property type="evidence" value="ECO:0007669"/>
    <property type="project" value="InterPro"/>
</dbReference>
<dbReference type="Proteomes" id="UP000053328">
    <property type="component" value="Unassembled WGS sequence"/>
</dbReference>
<dbReference type="SMART" id="SM00906">
    <property type="entry name" value="Fungal_trans"/>
    <property type="match status" value="1"/>
</dbReference>
<dbReference type="AlphaFoldDB" id="A0A0D2B3Y4"/>
<keyword evidence="4" id="KW-0805">Transcription regulation</keyword>
<keyword evidence="7" id="KW-0539">Nucleus</keyword>
<gene>
    <name evidence="10" type="ORF">PV08_08583</name>
</gene>